<dbReference type="InterPro" id="IPR005358">
    <property type="entry name" value="Puta_zinc/iron-chelating_dom"/>
</dbReference>
<comment type="caution">
    <text evidence="1">The sequence shown here is derived from an EMBL/GenBank/DDBJ whole genome shotgun (WGS) entry which is preliminary data.</text>
</comment>
<dbReference type="OrthoDB" id="9810361at2"/>
<sequence>MDFSPFFKQYEVLVASAEKAFNRVREMHPEAVRCTTRCADCCHALFDLSLVEAIYIKQQFDARFSGAEKHSIMERANRADRKIYRIKKDAAKARNEGVSEVELLGRMSMERVRCPFLGDDDICQLYDYRPITCRLYGIPTSSDGISHSCGKSGFEQGKPYPTVNMDTLHEKLYQVSREMVEAMGTRYTRMAEMLVPLSMALLTDYNDEYLGITPETPETKEETP</sequence>
<proteinExistence type="predicted"/>
<dbReference type="Pfam" id="PF03692">
    <property type="entry name" value="CxxCxxCC"/>
    <property type="match status" value="1"/>
</dbReference>
<dbReference type="RefSeq" id="WP_144682276.1">
    <property type="nucleotide sequence ID" value="NZ_VLLC01000003.1"/>
</dbReference>
<dbReference type="Proteomes" id="UP000318307">
    <property type="component" value="Unassembled WGS sequence"/>
</dbReference>
<accession>A0A562S2K4</accession>
<keyword evidence="2" id="KW-1185">Reference proteome</keyword>
<dbReference type="EMBL" id="VLLC01000003">
    <property type="protein sequence ID" value="TWI75599.1"/>
    <property type="molecule type" value="Genomic_DNA"/>
</dbReference>
<evidence type="ECO:0000313" key="2">
    <source>
        <dbReference type="Proteomes" id="UP000318307"/>
    </source>
</evidence>
<protein>
    <submittedName>
        <fullName evidence="1">Putative zinc-or iron-chelating protein</fullName>
    </submittedName>
</protein>
<evidence type="ECO:0000313" key="1">
    <source>
        <dbReference type="EMBL" id="TWI75599.1"/>
    </source>
</evidence>
<name>A0A562S2K4_9BACT</name>
<organism evidence="1 2">
    <name type="scientific">Desulfobotulus alkaliphilus</name>
    <dbReference type="NCBI Taxonomy" id="622671"/>
    <lineage>
        <taxon>Bacteria</taxon>
        <taxon>Pseudomonadati</taxon>
        <taxon>Thermodesulfobacteriota</taxon>
        <taxon>Desulfobacteria</taxon>
        <taxon>Desulfobacterales</taxon>
        <taxon>Desulfobacteraceae</taxon>
        <taxon>Desulfobotulus</taxon>
    </lineage>
</organism>
<dbReference type="AlphaFoldDB" id="A0A562S2K4"/>
<reference evidence="1 2" key="1">
    <citation type="submission" date="2019-07" db="EMBL/GenBank/DDBJ databases">
        <title>Genome sequencing of 100 strains of the haloalkaliphilic chemolithoautotrophic sulfur-oxidizing bacterium Thioalkalivibrio.</title>
        <authorList>
            <person name="Muyzer G."/>
        </authorList>
    </citation>
    <scope>NUCLEOTIDE SEQUENCE [LARGE SCALE GENOMIC DNA]</scope>
    <source>
        <strain evidence="1 2">ASO4-4</strain>
    </source>
</reference>
<gene>
    <name evidence="1" type="ORF">LZ24_00647</name>
</gene>